<dbReference type="EMBL" id="CP038810">
    <property type="protein sequence ID" value="QBZ96776.1"/>
    <property type="molecule type" value="Genomic_DNA"/>
</dbReference>
<dbReference type="InterPro" id="IPR019500">
    <property type="entry name" value="Pep_S46"/>
</dbReference>
<evidence type="ECO:0000256" key="4">
    <source>
        <dbReference type="ARBA" id="ARBA00022729"/>
    </source>
</evidence>
<dbReference type="Proteomes" id="UP000296862">
    <property type="component" value="Chromosome"/>
</dbReference>
<dbReference type="Pfam" id="PF10459">
    <property type="entry name" value="Peptidase_S46"/>
    <property type="match status" value="1"/>
</dbReference>
<dbReference type="InterPro" id="IPR043504">
    <property type="entry name" value="Peptidase_S1_PA_chymotrypsin"/>
</dbReference>
<feature type="chain" id="PRO_5023128669" description="Dipeptidyl-peptidase" evidence="7">
    <location>
        <begin position="18"/>
        <end position="713"/>
    </location>
</feature>
<proteinExistence type="inferred from homology"/>
<keyword evidence="4 7" id="KW-0732">Signal</keyword>
<dbReference type="OrthoDB" id="9805367at2"/>
<keyword evidence="9" id="KW-1185">Reference proteome</keyword>
<keyword evidence="6 7" id="KW-0720">Serine protease</keyword>
<accession>A0A4P7PQM8</accession>
<keyword evidence="3 7" id="KW-0645">Protease</keyword>
<name>A0A4P7PQM8_9FLAO</name>
<dbReference type="Gene3D" id="2.40.10.10">
    <property type="entry name" value="Trypsin-like serine proteases"/>
    <property type="match status" value="1"/>
</dbReference>
<gene>
    <name evidence="8" type="ORF">GS03_00256</name>
</gene>
<evidence type="ECO:0000256" key="2">
    <source>
        <dbReference type="ARBA" id="ARBA00022438"/>
    </source>
</evidence>
<evidence type="ECO:0000313" key="8">
    <source>
        <dbReference type="EMBL" id="QBZ96776.1"/>
    </source>
</evidence>
<dbReference type="EC" id="3.4.14.-" evidence="7"/>
<evidence type="ECO:0000256" key="1">
    <source>
        <dbReference type="ARBA" id="ARBA00010491"/>
    </source>
</evidence>
<evidence type="ECO:0000313" key="9">
    <source>
        <dbReference type="Proteomes" id="UP000296862"/>
    </source>
</evidence>
<evidence type="ECO:0000256" key="7">
    <source>
        <dbReference type="RuleBase" id="RU366067"/>
    </source>
</evidence>
<evidence type="ECO:0000256" key="5">
    <source>
        <dbReference type="ARBA" id="ARBA00022801"/>
    </source>
</evidence>
<protein>
    <recommendedName>
        <fullName evidence="7">Dipeptidyl-peptidase</fullName>
        <ecNumber evidence="7">3.4.14.-</ecNumber>
    </recommendedName>
</protein>
<organism evidence="8 9">
    <name type="scientific">Flavobacterium sangjuense</name>
    <dbReference type="NCBI Taxonomy" id="2518177"/>
    <lineage>
        <taxon>Bacteria</taxon>
        <taxon>Pseudomonadati</taxon>
        <taxon>Bacteroidota</taxon>
        <taxon>Flavobacteriia</taxon>
        <taxon>Flavobacteriales</taxon>
        <taxon>Flavobacteriaceae</taxon>
        <taxon>Flavobacterium</taxon>
    </lineage>
</organism>
<dbReference type="GO" id="GO:0006508">
    <property type="term" value="P:proteolysis"/>
    <property type="evidence" value="ECO:0007669"/>
    <property type="project" value="UniProtKB-KW"/>
</dbReference>
<feature type="signal peptide" evidence="7">
    <location>
        <begin position="1"/>
        <end position="17"/>
    </location>
</feature>
<comment type="function">
    <text evidence="7">Catalyzes the removal of dipeptides from the N-terminus of oligopeptides.</text>
</comment>
<dbReference type="GO" id="GO:0008239">
    <property type="term" value="F:dipeptidyl-peptidase activity"/>
    <property type="evidence" value="ECO:0007669"/>
    <property type="project" value="UniProtKB-UniRule"/>
</dbReference>
<dbReference type="GO" id="GO:0070009">
    <property type="term" value="F:serine-type aminopeptidase activity"/>
    <property type="evidence" value="ECO:0007669"/>
    <property type="project" value="UniProtKB-UniRule"/>
</dbReference>
<dbReference type="AlphaFoldDB" id="A0A4P7PQM8"/>
<evidence type="ECO:0000256" key="6">
    <source>
        <dbReference type="ARBA" id="ARBA00022825"/>
    </source>
</evidence>
<dbReference type="RefSeq" id="WP_136150770.1">
    <property type="nucleotide sequence ID" value="NZ_CP038810.1"/>
</dbReference>
<keyword evidence="2 7" id="KW-0031">Aminopeptidase</keyword>
<dbReference type="PANTHER" id="PTHR38469:SF1">
    <property type="entry name" value="PERIPLASMIC PEPTIDASE SUBFAMILY S1B"/>
    <property type="match status" value="1"/>
</dbReference>
<evidence type="ECO:0000256" key="3">
    <source>
        <dbReference type="ARBA" id="ARBA00022670"/>
    </source>
</evidence>
<dbReference type="PANTHER" id="PTHR38469">
    <property type="entry name" value="PERIPLASMIC PEPTIDASE SUBFAMILY S1B"/>
    <property type="match status" value="1"/>
</dbReference>
<dbReference type="InterPro" id="IPR009003">
    <property type="entry name" value="Peptidase_S1_PA"/>
</dbReference>
<reference evidence="8 9" key="1">
    <citation type="submission" date="2019-04" db="EMBL/GenBank/DDBJ databases">
        <title>Flavobacterium sp. GS03.</title>
        <authorList>
            <person name="Kim H."/>
        </authorList>
    </citation>
    <scope>NUCLEOTIDE SEQUENCE [LARGE SCALE GENOMIC DNA]</scope>
    <source>
        <strain evidence="8 9">GS03</strain>
    </source>
</reference>
<sequence>MKFFKILLLFVFIQVSAQQGGMWIPSLLKGMNEDEMKNLGMKITADQIYSINKSSIKDGVPHFDKKCTAAVISDKGLILTNHHCGFDAVQNHSTVEHDYLADGYWAYKMEDELPNKGMIVSFVVRIEDVTTKVLEGVVSIESEADKQKKILENIATLTKTLPKESWEENVIKTFYNGNQYLLFVTETFKDIRLVGAPPISIGKFGDPTDNWVWPRHTADFALFRIYSGKDNHAAEYSTENVPYKPKYYFPISLKGLKENDFTMVLGYPGTTQEYLPSYAVEQIMYTLDPAKIEIRDVTLKIQNEFMRRDKAIKIQYATKNQSLANYWKKWQGEIKGLKKSNAIVAKQIFEEHFQEKVNATGKKEYINLLSDFEKNYGEIEDYALAKDMFDEIVGKNAEILTAGYKLYQLEQLYSSKGEKSFNERRTTLINGWEEFYNEYNPAVDQKVFEELIAIYSSKYPKQFLPSSLENSNAESLANTIFTKSQLVSYDKVKELLTGDAKTVLEKLNNDEGYKVIKAIADTHLKNVMPKYDEINLRNTAAQRTYMKAILELFPKNRNFPDANSTLRVTYGKIKGYKPNDGVFYEPFTYLDGVIEKYIPNDYEYNVPKKLIDLYNTKDYGIYGVNGRMPLDFIATNHTTGGNSGSPALDSKGNLIGLNFDRVWEGTMSDIYYSPEICRNIMVDIRYVLFIIDKFAGADNLIKELKIIAPGKKK</sequence>
<comment type="similarity">
    <text evidence="1 7">Belongs to the peptidase S46 family.</text>
</comment>
<dbReference type="SUPFAM" id="SSF50494">
    <property type="entry name" value="Trypsin-like serine proteases"/>
    <property type="match status" value="1"/>
</dbReference>
<dbReference type="KEGG" id="fsn:GS03_00256"/>
<dbReference type="GO" id="GO:0043171">
    <property type="term" value="P:peptide catabolic process"/>
    <property type="evidence" value="ECO:0007669"/>
    <property type="project" value="UniProtKB-UniRule"/>
</dbReference>
<keyword evidence="5 7" id="KW-0378">Hydrolase</keyword>